<evidence type="ECO:0000256" key="4">
    <source>
        <dbReference type="ARBA" id="ARBA00022692"/>
    </source>
</evidence>
<evidence type="ECO:0000256" key="6">
    <source>
        <dbReference type="ARBA" id="ARBA00023136"/>
    </source>
</evidence>
<feature type="signal peptide" evidence="8">
    <location>
        <begin position="1"/>
        <end position="29"/>
    </location>
</feature>
<dbReference type="EMBL" id="AP021876">
    <property type="protein sequence ID" value="BBO80997.1"/>
    <property type="molecule type" value="Genomic_DNA"/>
</dbReference>
<dbReference type="Gene3D" id="2.40.160.60">
    <property type="entry name" value="Outer membrane protein transport protein (OMPP1/FadL/TodX)"/>
    <property type="match status" value="1"/>
</dbReference>
<dbReference type="Proteomes" id="UP000425960">
    <property type="component" value="Chromosome"/>
</dbReference>
<feature type="chain" id="PRO_5024385397" description="Aromatic hydrocarbon degradation protein" evidence="8">
    <location>
        <begin position="30"/>
        <end position="458"/>
    </location>
</feature>
<evidence type="ECO:0008006" key="11">
    <source>
        <dbReference type="Google" id="ProtNLM"/>
    </source>
</evidence>
<keyword evidence="7" id="KW-0998">Cell outer membrane</keyword>
<sequence length="458" mass="49994">MTNTTFYQKWWKIALTILLLCIPPEGTQAYNATRVMSYGARSLGRGGVDIAIADDSTGINTNPAGMSWVDGNMVDINLSILFPDVTMVNPKNKGGRKVKDRLLLAPGVGMIHHDAGRKWAFGVALAAPDALATDYTVTANYLNTDPSKPGTASCQSAFSEWIHLRLSPAVSYAPNDKLSFGARIGVDYMTLDLRAPLGRSYLNLGTTDGFGFSVGIGMQYRPNDRLHIGLTAETQSYMQDLTSRSGDASLKLDVSGLGYPDGTILSFDDMKAEVSEWESAPVIGAGIAFQCTDRLSVGIDFKYYFWSETNDEMIIRFSGGDADAVKAAVGIDRLRIPFKWEDEWALGIGGDYRVTDWMTARLGYNYGKVAGRSNYTTYLAPIIFDHHITLGSTFSFTGFELSWALIHSLKNSESNSNPSGVDESITAQLGGIPIDSELNHLELEGALTTIALQCTWRF</sequence>
<evidence type="ECO:0000313" key="10">
    <source>
        <dbReference type="Proteomes" id="UP000425960"/>
    </source>
</evidence>
<dbReference type="AlphaFoldDB" id="A0A5K7ZLS6"/>
<dbReference type="Pfam" id="PF03349">
    <property type="entry name" value="Toluene_X"/>
    <property type="match status" value="1"/>
</dbReference>
<evidence type="ECO:0000313" key="9">
    <source>
        <dbReference type="EMBL" id="BBO80997.1"/>
    </source>
</evidence>
<gene>
    <name evidence="9" type="ORF">DSCO28_15630</name>
</gene>
<evidence type="ECO:0000256" key="5">
    <source>
        <dbReference type="ARBA" id="ARBA00022729"/>
    </source>
</evidence>
<reference evidence="9 10" key="1">
    <citation type="submission" date="2019-11" db="EMBL/GenBank/DDBJ databases">
        <title>Comparative genomics of hydrocarbon-degrading Desulfosarcina strains.</title>
        <authorList>
            <person name="Watanabe M."/>
            <person name="Kojima H."/>
            <person name="Fukui M."/>
        </authorList>
    </citation>
    <scope>NUCLEOTIDE SEQUENCE [LARGE SCALE GENOMIC DNA]</scope>
    <source>
        <strain evidence="9 10">28bB2T</strain>
    </source>
</reference>
<keyword evidence="3" id="KW-1134">Transmembrane beta strand</keyword>
<comment type="subcellular location">
    <subcellularLocation>
        <location evidence="1">Cell outer membrane</location>
        <topology evidence="1">Multi-pass membrane protein</topology>
    </subcellularLocation>
</comment>
<name>A0A5K7ZLS6_9BACT</name>
<proteinExistence type="inferred from homology"/>
<dbReference type="RefSeq" id="WP_155321807.1">
    <property type="nucleotide sequence ID" value="NZ_AP021876.1"/>
</dbReference>
<protein>
    <recommendedName>
        <fullName evidence="11">Aromatic hydrocarbon degradation protein</fullName>
    </recommendedName>
</protein>
<accession>A0A5K7ZLS6</accession>
<evidence type="ECO:0000256" key="3">
    <source>
        <dbReference type="ARBA" id="ARBA00022452"/>
    </source>
</evidence>
<keyword evidence="5 8" id="KW-0732">Signal</keyword>
<evidence type="ECO:0000256" key="1">
    <source>
        <dbReference type="ARBA" id="ARBA00004571"/>
    </source>
</evidence>
<dbReference type="PANTHER" id="PTHR35093:SF8">
    <property type="entry name" value="OUTER MEMBRANE PROTEIN NMB0088-RELATED"/>
    <property type="match status" value="1"/>
</dbReference>
<keyword evidence="6" id="KW-0472">Membrane</keyword>
<evidence type="ECO:0000256" key="7">
    <source>
        <dbReference type="ARBA" id="ARBA00023237"/>
    </source>
</evidence>
<dbReference type="KEGG" id="dov:DSCO28_15630"/>
<dbReference type="GO" id="GO:0015483">
    <property type="term" value="F:long-chain fatty acid transporting porin activity"/>
    <property type="evidence" value="ECO:0007669"/>
    <property type="project" value="TreeGrafter"/>
</dbReference>
<dbReference type="SUPFAM" id="SSF56935">
    <property type="entry name" value="Porins"/>
    <property type="match status" value="1"/>
</dbReference>
<dbReference type="GO" id="GO:0009279">
    <property type="term" value="C:cell outer membrane"/>
    <property type="evidence" value="ECO:0007669"/>
    <property type="project" value="UniProtKB-SubCell"/>
</dbReference>
<evidence type="ECO:0000256" key="8">
    <source>
        <dbReference type="SAM" id="SignalP"/>
    </source>
</evidence>
<evidence type="ECO:0000256" key="2">
    <source>
        <dbReference type="ARBA" id="ARBA00008163"/>
    </source>
</evidence>
<keyword evidence="4" id="KW-0812">Transmembrane</keyword>
<dbReference type="InterPro" id="IPR005017">
    <property type="entry name" value="OMPP1/FadL/TodX"/>
</dbReference>
<comment type="similarity">
    <text evidence="2">Belongs to the OmpP1/FadL family.</text>
</comment>
<organism evidence="9 10">
    <name type="scientific">Desulfosarcina ovata subsp. sediminis</name>
    <dbReference type="NCBI Taxonomy" id="885957"/>
    <lineage>
        <taxon>Bacteria</taxon>
        <taxon>Pseudomonadati</taxon>
        <taxon>Thermodesulfobacteriota</taxon>
        <taxon>Desulfobacteria</taxon>
        <taxon>Desulfobacterales</taxon>
        <taxon>Desulfosarcinaceae</taxon>
        <taxon>Desulfosarcina</taxon>
    </lineage>
</organism>
<dbReference type="PANTHER" id="PTHR35093">
    <property type="entry name" value="OUTER MEMBRANE PROTEIN NMB0088-RELATED"/>
    <property type="match status" value="1"/>
</dbReference>